<evidence type="ECO:0000259" key="2">
    <source>
        <dbReference type="Pfam" id="PF12158"/>
    </source>
</evidence>
<dbReference type="RefSeq" id="WP_283326170.1">
    <property type="nucleotide sequence ID" value="NZ_JASHIF010000004.1"/>
</dbReference>
<keyword evidence="1" id="KW-1133">Transmembrane helix</keyword>
<dbReference type="InterPro" id="IPR021994">
    <property type="entry name" value="DUF3592"/>
</dbReference>
<feature type="transmembrane region" description="Helical" evidence="1">
    <location>
        <begin position="138"/>
        <end position="159"/>
    </location>
</feature>
<accession>A0ABT6Y5D4</accession>
<reference evidence="3 4" key="1">
    <citation type="submission" date="2023-05" db="EMBL/GenBank/DDBJ databases">
        <title>Novel species of genus Flectobacillus isolated from stream in China.</title>
        <authorList>
            <person name="Lu H."/>
        </authorList>
    </citation>
    <scope>NUCLEOTIDE SEQUENCE [LARGE SCALE GENOMIC DNA]</scope>
    <source>
        <strain evidence="3 4">KCTC 42575</strain>
    </source>
</reference>
<feature type="transmembrane region" description="Helical" evidence="1">
    <location>
        <begin position="25"/>
        <end position="44"/>
    </location>
</feature>
<dbReference type="EMBL" id="JASHIF010000004">
    <property type="protein sequence ID" value="MDI9858783.1"/>
    <property type="molecule type" value="Genomic_DNA"/>
</dbReference>
<proteinExistence type="predicted"/>
<feature type="domain" description="DUF3592" evidence="2">
    <location>
        <begin position="58"/>
        <end position="128"/>
    </location>
</feature>
<organism evidence="3 4">
    <name type="scientific">Flectobacillus roseus</name>
    <dbReference type="NCBI Taxonomy" id="502259"/>
    <lineage>
        <taxon>Bacteria</taxon>
        <taxon>Pseudomonadati</taxon>
        <taxon>Bacteroidota</taxon>
        <taxon>Cytophagia</taxon>
        <taxon>Cytophagales</taxon>
        <taxon>Flectobacillaceae</taxon>
        <taxon>Flectobacillus</taxon>
    </lineage>
</organism>
<comment type="caution">
    <text evidence="3">The sequence shown here is derived from an EMBL/GenBank/DDBJ whole genome shotgun (WGS) entry which is preliminary data.</text>
</comment>
<name>A0ABT6Y5D4_9BACT</name>
<evidence type="ECO:0000256" key="1">
    <source>
        <dbReference type="SAM" id="Phobius"/>
    </source>
</evidence>
<dbReference type="Proteomes" id="UP001236507">
    <property type="component" value="Unassembled WGS sequence"/>
</dbReference>
<sequence length="164" mass="17984">MESVFASILLISGRPTQPFTGVPPVVMVIFMVVSVALIVLGLVISRKRQSWLEHSQITEGEIVEVSKRYERSDKMGQSPIYFPVVSFSFKGRTFKIESETGMPRISQVGEKVEVRFNPENPYDSTLGTSSIPGTKPGLFFVLGALLLVASAILTAHAQMPIALK</sequence>
<keyword evidence="4" id="KW-1185">Reference proteome</keyword>
<evidence type="ECO:0000313" key="3">
    <source>
        <dbReference type="EMBL" id="MDI9858783.1"/>
    </source>
</evidence>
<evidence type="ECO:0000313" key="4">
    <source>
        <dbReference type="Proteomes" id="UP001236507"/>
    </source>
</evidence>
<dbReference type="Pfam" id="PF12158">
    <property type="entry name" value="DUF3592"/>
    <property type="match status" value="1"/>
</dbReference>
<keyword evidence="1" id="KW-0812">Transmembrane</keyword>
<protein>
    <submittedName>
        <fullName evidence="3">DUF3592 domain-containing protein</fullName>
    </submittedName>
</protein>
<keyword evidence="1" id="KW-0472">Membrane</keyword>
<gene>
    <name evidence="3" type="ORF">QM524_06165</name>
</gene>